<comment type="caution">
    <text evidence="6">The sequence shown here is derived from an EMBL/GenBank/DDBJ whole genome shotgun (WGS) entry which is preliminary data.</text>
</comment>
<gene>
    <name evidence="5" type="ORF">JG687_00018682</name>
    <name evidence="6" type="ORF">PC110_g19753</name>
    <name evidence="1" type="ORF">PC113_g20187</name>
    <name evidence="2" type="ORF">PC115_g19816</name>
    <name evidence="3" type="ORF">PC117_g22066</name>
    <name evidence="4" type="ORF">PC129_g21387</name>
</gene>
<evidence type="ECO:0000313" key="4">
    <source>
        <dbReference type="EMBL" id="KAG3207574.1"/>
    </source>
</evidence>
<name>A0A329RGS2_9STRA</name>
<evidence type="ECO:0000313" key="5">
    <source>
        <dbReference type="EMBL" id="KAG6943069.1"/>
    </source>
</evidence>
<evidence type="ECO:0000313" key="3">
    <source>
        <dbReference type="EMBL" id="KAG2900106.1"/>
    </source>
</evidence>
<dbReference type="Proteomes" id="UP000251314">
    <property type="component" value="Unassembled WGS sequence"/>
</dbReference>
<dbReference type="Proteomes" id="UP000774804">
    <property type="component" value="Unassembled WGS sequence"/>
</dbReference>
<keyword evidence="7" id="KW-1185">Reference proteome</keyword>
<protein>
    <submittedName>
        <fullName evidence="6">Uncharacterized protein</fullName>
    </submittedName>
</protein>
<proteinExistence type="predicted"/>
<evidence type="ECO:0000313" key="2">
    <source>
        <dbReference type="EMBL" id="KAG2889198.1"/>
    </source>
</evidence>
<organism evidence="6 7">
    <name type="scientific">Phytophthora cactorum</name>
    <dbReference type="NCBI Taxonomy" id="29920"/>
    <lineage>
        <taxon>Eukaryota</taxon>
        <taxon>Sar</taxon>
        <taxon>Stramenopiles</taxon>
        <taxon>Oomycota</taxon>
        <taxon>Peronosporomycetes</taxon>
        <taxon>Peronosporales</taxon>
        <taxon>Peronosporaceae</taxon>
        <taxon>Phytophthora</taxon>
    </lineage>
</organism>
<dbReference type="EMBL" id="RCMK01001175">
    <property type="protein sequence ID" value="KAG2900106.1"/>
    <property type="molecule type" value="Genomic_DNA"/>
</dbReference>
<dbReference type="EMBL" id="RCMG01001126">
    <property type="protein sequence ID" value="KAG2835595.1"/>
    <property type="molecule type" value="Genomic_DNA"/>
</dbReference>
<dbReference type="AlphaFoldDB" id="A0A329RGS2"/>
<reference evidence="1" key="2">
    <citation type="submission" date="2018-10" db="EMBL/GenBank/DDBJ databases">
        <title>Effector identification in a new, highly contiguous assembly of the strawberry crown rot pathogen Phytophthora cactorum.</title>
        <authorList>
            <person name="Armitage A.D."/>
            <person name="Nellist C.F."/>
            <person name="Bates H."/>
            <person name="Vickerstaff R.J."/>
            <person name="Harrison R.J."/>
        </authorList>
    </citation>
    <scope>NUCLEOTIDE SEQUENCE</scope>
    <source>
        <strain evidence="1">15-7</strain>
        <strain evidence="2">4032</strain>
        <strain evidence="3">4040</strain>
        <strain evidence="4">P421</strain>
    </source>
</reference>
<dbReference type="OrthoDB" id="88477at2759"/>
<dbReference type="Proteomes" id="UP000760860">
    <property type="component" value="Unassembled WGS sequence"/>
</dbReference>
<reference evidence="6 7" key="1">
    <citation type="submission" date="2018-01" db="EMBL/GenBank/DDBJ databases">
        <title>Draft genome of the strawberry crown rot pathogen Phytophthora cactorum.</title>
        <authorList>
            <person name="Armitage A.D."/>
            <person name="Lysoe E."/>
            <person name="Nellist C.F."/>
            <person name="Harrison R.J."/>
            <person name="Brurberg M.B."/>
        </authorList>
    </citation>
    <scope>NUCLEOTIDE SEQUENCE [LARGE SCALE GENOMIC DNA]</scope>
    <source>
        <strain evidence="6 7">10300</strain>
    </source>
</reference>
<dbReference type="EMBL" id="MJFZ01000987">
    <property type="protein sequence ID" value="RAW23817.1"/>
    <property type="molecule type" value="Genomic_DNA"/>
</dbReference>
<dbReference type="Proteomes" id="UP000688947">
    <property type="component" value="Unassembled WGS sequence"/>
</dbReference>
<dbReference type="VEuPathDB" id="FungiDB:PC110_g19753"/>
<evidence type="ECO:0000313" key="7">
    <source>
        <dbReference type="Proteomes" id="UP000251314"/>
    </source>
</evidence>
<dbReference type="Proteomes" id="UP000736787">
    <property type="component" value="Unassembled WGS sequence"/>
</dbReference>
<evidence type="ECO:0000313" key="6">
    <source>
        <dbReference type="EMBL" id="RAW23817.1"/>
    </source>
</evidence>
<sequence>MPEANTTEAGEITLRQTADGTHWQWTGHSLTQQQYAEDMHTVENSAIIHELVFMAQPDIHRFPWEMEEGIDNKHVVIHIKRQPFKKYQASQSSMWCWKSHVNSSC</sequence>
<dbReference type="Proteomes" id="UP000735874">
    <property type="component" value="Unassembled WGS sequence"/>
</dbReference>
<evidence type="ECO:0000313" key="1">
    <source>
        <dbReference type="EMBL" id="KAG2835595.1"/>
    </source>
</evidence>
<reference evidence="5" key="3">
    <citation type="submission" date="2021-01" db="EMBL/GenBank/DDBJ databases">
        <title>Phytophthora aleatoria, a newly-described species from Pinus radiata is distinct from Phytophthora cactorum isolates based on comparative genomics.</title>
        <authorList>
            <person name="Mcdougal R."/>
            <person name="Panda P."/>
            <person name="Williams N."/>
            <person name="Studholme D.J."/>
        </authorList>
    </citation>
    <scope>NUCLEOTIDE SEQUENCE</scope>
    <source>
        <strain evidence="5">NZFS 3830</strain>
    </source>
</reference>
<dbReference type="EMBL" id="RCMI01001174">
    <property type="protein sequence ID" value="KAG2889198.1"/>
    <property type="molecule type" value="Genomic_DNA"/>
</dbReference>
<dbReference type="EMBL" id="JAENGZ010002693">
    <property type="protein sequence ID" value="KAG6943069.1"/>
    <property type="molecule type" value="Genomic_DNA"/>
</dbReference>
<dbReference type="EMBL" id="RCMV01001701">
    <property type="protein sequence ID" value="KAG3207574.1"/>
    <property type="molecule type" value="Genomic_DNA"/>
</dbReference>
<accession>A0A329RGS2</accession>